<dbReference type="PANTHER" id="PTHR12200">
    <property type="entry name" value="INTERFERON-INDUCIBLE PROTEIN AIM2 FAMILY MEMBER"/>
    <property type="match status" value="1"/>
</dbReference>
<protein>
    <submittedName>
        <fullName evidence="6">Gamma-interferon-inducible protein 16</fullName>
    </submittedName>
</protein>
<comment type="subcellular location">
    <subcellularLocation>
        <location evidence="1">Nucleus</location>
    </subcellularLocation>
</comment>
<organism evidence="6 7">
    <name type="scientific">Alligator mississippiensis</name>
    <name type="common">American alligator</name>
    <dbReference type="NCBI Taxonomy" id="8496"/>
    <lineage>
        <taxon>Eukaryota</taxon>
        <taxon>Metazoa</taxon>
        <taxon>Chordata</taxon>
        <taxon>Craniata</taxon>
        <taxon>Vertebrata</taxon>
        <taxon>Euteleostomi</taxon>
        <taxon>Archelosauria</taxon>
        <taxon>Archosauria</taxon>
        <taxon>Crocodylia</taxon>
        <taxon>Alligatoridae</taxon>
        <taxon>Alligatorinae</taxon>
        <taxon>Alligator</taxon>
    </lineage>
</organism>
<sequence>MIQHFDRKQAVTTTKRILRDLHLKEALNIMIEKAKKLSKAKGKKSLEKKPKSHPAKNTGQNTGSCKNQRTKNEMIKEPFVAKVIKVTKPLKYRYSDVKEKRLGKGYTCFTVTDDTGEIEVMVFDEVGNVKAAEGDKLQLTWFKRNVFNSKLQLKSEMHSRIQVKKQRKK</sequence>
<proteinExistence type="inferred from homology"/>
<dbReference type="STRING" id="8496.A0A151MYP9"/>
<comment type="caution">
    <text evidence="6">The sequence shown here is derived from an EMBL/GenBank/DDBJ whole genome shotgun (WGS) entry which is preliminary data.</text>
</comment>
<keyword evidence="7" id="KW-1185">Reference proteome</keyword>
<evidence type="ECO:0000256" key="4">
    <source>
        <dbReference type="SAM" id="MobiDB-lite"/>
    </source>
</evidence>
<dbReference type="Gene3D" id="2.40.50.140">
    <property type="entry name" value="Nucleic acid-binding proteins"/>
    <property type="match status" value="1"/>
</dbReference>
<reference evidence="6 7" key="1">
    <citation type="journal article" date="2012" name="Genome Biol.">
        <title>Sequencing three crocodilian genomes to illuminate the evolution of archosaurs and amniotes.</title>
        <authorList>
            <person name="St John J.A."/>
            <person name="Braun E.L."/>
            <person name="Isberg S.R."/>
            <person name="Miles L.G."/>
            <person name="Chong A.Y."/>
            <person name="Gongora J."/>
            <person name="Dalzell P."/>
            <person name="Moran C."/>
            <person name="Bed'hom B."/>
            <person name="Abzhanov A."/>
            <person name="Burgess S.C."/>
            <person name="Cooksey A.M."/>
            <person name="Castoe T.A."/>
            <person name="Crawford N.G."/>
            <person name="Densmore L.D."/>
            <person name="Drew J.C."/>
            <person name="Edwards S.V."/>
            <person name="Faircloth B.C."/>
            <person name="Fujita M.K."/>
            <person name="Greenwold M.J."/>
            <person name="Hoffmann F.G."/>
            <person name="Howard J.M."/>
            <person name="Iguchi T."/>
            <person name="Janes D.E."/>
            <person name="Khan S.Y."/>
            <person name="Kohno S."/>
            <person name="de Koning A.J."/>
            <person name="Lance S.L."/>
            <person name="McCarthy F.M."/>
            <person name="McCormack J.E."/>
            <person name="Merchant M.E."/>
            <person name="Peterson D.G."/>
            <person name="Pollock D.D."/>
            <person name="Pourmand N."/>
            <person name="Raney B.J."/>
            <person name="Roessler K.A."/>
            <person name="Sanford J.R."/>
            <person name="Sawyer R.H."/>
            <person name="Schmidt C.J."/>
            <person name="Triplett E.W."/>
            <person name="Tuberville T.D."/>
            <person name="Venegas-Anaya M."/>
            <person name="Howard J.T."/>
            <person name="Jarvis E.D."/>
            <person name="Guillette L.J.Jr."/>
            <person name="Glenn T.C."/>
            <person name="Green R.E."/>
            <person name="Ray D.A."/>
        </authorList>
    </citation>
    <scope>NUCLEOTIDE SEQUENCE [LARGE SCALE GENOMIC DNA]</scope>
    <source>
        <strain evidence="6">KSC_2009_1</strain>
    </source>
</reference>
<feature type="region of interest" description="Disordered" evidence="4">
    <location>
        <begin position="40"/>
        <end position="71"/>
    </location>
</feature>
<feature type="compositionally biased region" description="Polar residues" evidence="4">
    <location>
        <begin position="55"/>
        <end position="67"/>
    </location>
</feature>
<name>A0A151MYP9_ALLMI</name>
<evidence type="ECO:0000256" key="3">
    <source>
        <dbReference type="ARBA" id="ARBA00023242"/>
    </source>
</evidence>
<dbReference type="PANTHER" id="PTHR12200:SF25">
    <property type="entry name" value="PYRIN AND HIN DOMAIN-CONTAINING PROTEIN 1"/>
    <property type="match status" value="1"/>
</dbReference>
<gene>
    <name evidence="6" type="primary">IFI16</name>
    <name evidence="6" type="ORF">Y1Q_0017647</name>
</gene>
<dbReference type="AlphaFoldDB" id="A0A151MYP9"/>
<evidence type="ECO:0000259" key="5">
    <source>
        <dbReference type="PROSITE" id="PS50834"/>
    </source>
</evidence>
<dbReference type="EMBL" id="AKHW03004558">
    <property type="protein sequence ID" value="KYO29667.1"/>
    <property type="molecule type" value="Genomic_DNA"/>
</dbReference>
<keyword evidence="3" id="KW-0539">Nucleus</keyword>
<feature type="domain" description="HIN-200" evidence="5">
    <location>
        <begin position="97"/>
        <end position="164"/>
    </location>
</feature>
<evidence type="ECO:0000313" key="7">
    <source>
        <dbReference type="Proteomes" id="UP000050525"/>
    </source>
</evidence>
<dbReference type="GO" id="GO:0005654">
    <property type="term" value="C:nucleoplasm"/>
    <property type="evidence" value="ECO:0007669"/>
    <property type="project" value="TreeGrafter"/>
</dbReference>
<dbReference type="Pfam" id="PF02760">
    <property type="entry name" value="HIN"/>
    <property type="match status" value="1"/>
</dbReference>
<dbReference type="GO" id="GO:0035458">
    <property type="term" value="P:cellular response to interferon-beta"/>
    <property type="evidence" value="ECO:0007669"/>
    <property type="project" value="InterPro"/>
</dbReference>
<dbReference type="Proteomes" id="UP000050525">
    <property type="component" value="Unassembled WGS sequence"/>
</dbReference>
<accession>A0A151MYP9</accession>
<dbReference type="PROSITE" id="PS50834">
    <property type="entry name" value="HIN_200"/>
    <property type="match status" value="1"/>
</dbReference>
<dbReference type="GO" id="GO:0005829">
    <property type="term" value="C:cytosol"/>
    <property type="evidence" value="ECO:0007669"/>
    <property type="project" value="TreeGrafter"/>
</dbReference>
<dbReference type="InterPro" id="IPR040205">
    <property type="entry name" value="HIN-200"/>
</dbReference>
<dbReference type="InterPro" id="IPR004021">
    <property type="entry name" value="HIN200/IF120x"/>
</dbReference>
<dbReference type="GO" id="GO:0003690">
    <property type="term" value="F:double-stranded DNA binding"/>
    <property type="evidence" value="ECO:0007669"/>
    <property type="project" value="TreeGrafter"/>
</dbReference>
<dbReference type="InterPro" id="IPR012340">
    <property type="entry name" value="NA-bd_OB-fold"/>
</dbReference>
<evidence type="ECO:0000313" key="6">
    <source>
        <dbReference type="EMBL" id="KYO29667.1"/>
    </source>
</evidence>
<dbReference type="GO" id="GO:0002218">
    <property type="term" value="P:activation of innate immune response"/>
    <property type="evidence" value="ECO:0007669"/>
    <property type="project" value="InterPro"/>
</dbReference>
<comment type="similarity">
    <text evidence="2">Belongs to the HIN-200 family.</text>
</comment>
<dbReference type="SUPFAM" id="SSF159141">
    <property type="entry name" value="HIN-2000 domain-like"/>
    <property type="match status" value="1"/>
</dbReference>
<evidence type="ECO:0000256" key="2">
    <source>
        <dbReference type="ARBA" id="ARBA00008647"/>
    </source>
</evidence>
<evidence type="ECO:0000256" key="1">
    <source>
        <dbReference type="ARBA" id="ARBA00004123"/>
    </source>
</evidence>